<dbReference type="PANTHER" id="PTHR35457">
    <property type="entry name" value="HEME A SYNTHASE"/>
    <property type="match status" value="1"/>
</dbReference>
<keyword evidence="5 12" id="KW-1133">Transmembrane helix</keyword>
<feature type="transmembrane region" description="Helical" evidence="12">
    <location>
        <begin position="257"/>
        <end position="276"/>
    </location>
</feature>
<evidence type="ECO:0000313" key="13">
    <source>
        <dbReference type="EMBL" id="KEI69676.1"/>
    </source>
</evidence>
<feature type="transmembrane region" description="Helical" evidence="12">
    <location>
        <begin position="117"/>
        <end position="136"/>
    </location>
</feature>
<keyword evidence="2" id="KW-1003">Cell membrane</keyword>
<dbReference type="AlphaFoldDB" id="A0A081K6A0"/>
<dbReference type="EMBL" id="JOJP01000001">
    <property type="protein sequence ID" value="KEI69676.1"/>
    <property type="molecule type" value="Genomic_DNA"/>
</dbReference>
<dbReference type="PROSITE" id="PS00699">
    <property type="entry name" value="NITROGENASE_1_1"/>
    <property type="match status" value="1"/>
</dbReference>
<dbReference type="STRING" id="305900.GV64_01990"/>
<accession>A0A081K6A0</accession>
<evidence type="ECO:0000256" key="1">
    <source>
        <dbReference type="ARBA" id="ARBA00004141"/>
    </source>
</evidence>
<comment type="pathway">
    <text evidence="11">Porphyrin-containing compound metabolism.</text>
</comment>
<evidence type="ECO:0000256" key="5">
    <source>
        <dbReference type="ARBA" id="ARBA00022989"/>
    </source>
</evidence>
<keyword evidence="7" id="KW-0408">Iron</keyword>
<name>A0A081K6A0_9GAMM</name>
<sequence>MGSQLTGAVMKKKGFYLALIATLLASIVVGLGAYTRLVHAGLGCPDWPGCYGFLTVPDTQQEIAHAESLFPGAPVEVDKGWAEMIHRYVAGALMLLVLMIVIQAFKNRREPGQPFKLPILIFVLITLQAAFGMWTVTLKLWPQVVTAHLLGGFATFSLLFLLTLRLSGVHREKVQDKPFYFLKWLAVISLLVVVGQVSLGGWTSSNYAALACPDLPMCQGQWLPPMNFEEGFDVGQDIGPNYLGGQLHAEARTAIHFAHRVGALLTVILLTLQMLIALKVSFRVGGPVGSTVRKMMLLIMVMLTVQVGLGLSNIIWSLPLSIAVAHNLGGALLLLSLVAYNYFLFGGSRRAGA</sequence>
<feature type="transmembrane region" description="Helical" evidence="12">
    <location>
        <begin position="179"/>
        <end position="199"/>
    </location>
</feature>
<feature type="transmembrane region" description="Helical" evidence="12">
    <location>
        <begin position="148"/>
        <end position="167"/>
    </location>
</feature>
<keyword evidence="4" id="KW-0479">Metal-binding</keyword>
<organism evidence="13 14">
    <name type="scientific">Endozoicomonas elysicola</name>
    <dbReference type="NCBI Taxonomy" id="305900"/>
    <lineage>
        <taxon>Bacteria</taxon>
        <taxon>Pseudomonadati</taxon>
        <taxon>Pseudomonadota</taxon>
        <taxon>Gammaproteobacteria</taxon>
        <taxon>Oceanospirillales</taxon>
        <taxon>Endozoicomonadaceae</taxon>
        <taxon>Endozoicomonas</taxon>
    </lineage>
</organism>
<evidence type="ECO:0000313" key="14">
    <source>
        <dbReference type="Proteomes" id="UP000027997"/>
    </source>
</evidence>
<comment type="caution">
    <text evidence="13">The sequence shown here is derived from an EMBL/GenBank/DDBJ whole genome shotgun (WGS) entry which is preliminary data.</text>
</comment>
<evidence type="ECO:0000256" key="7">
    <source>
        <dbReference type="ARBA" id="ARBA00023004"/>
    </source>
</evidence>
<evidence type="ECO:0000256" key="9">
    <source>
        <dbReference type="ARBA" id="ARBA00023136"/>
    </source>
</evidence>
<dbReference type="Proteomes" id="UP000027997">
    <property type="component" value="Unassembled WGS sequence"/>
</dbReference>
<dbReference type="RefSeq" id="WP_020582190.1">
    <property type="nucleotide sequence ID" value="NZ_JOJP01000001.1"/>
</dbReference>
<evidence type="ECO:0000256" key="4">
    <source>
        <dbReference type="ARBA" id="ARBA00022723"/>
    </source>
</evidence>
<dbReference type="InterPro" id="IPR050450">
    <property type="entry name" value="COX15/CtaA_HemeA_synthase"/>
</dbReference>
<dbReference type="InterPro" id="IPR003780">
    <property type="entry name" value="COX15/CtaA_fam"/>
</dbReference>
<dbReference type="GO" id="GO:0016163">
    <property type="term" value="F:nitrogenase activity"/>
    <property type="evidence" value="ECO:0007669"/>
    <property type="project" value="InterPro"/>
</dbReference>
<evidence type="ECO:0000256" key="3">
    <source>
        <dbReference type="ARBA" id="ARBA00022692"/>
    </source>
</evidence>
<evidence type="ECO:0000256" key="12">
    <source>
        <dbReference type="SAM" id="Phobius"/>
    </source>
</evidence>
<evidence type="ECO:0000256" key="2">
    <source>
        <dbReference type="ARBA" id="ARBA00022475"/>
    </source>
</evidence>
<keyword evidence="6" id="KW-0560">Oxidoreductase</keyword>
<dbReference type="GO" id="GO:0006784">
    <property type="term" value="P:heme A biosynthetic process"/>
    <property type="evidence" value="ECO:0007669"/>
    <property type="project" value="InterPro"/>
</dbReference>
<feature type="transmembrane region" description="Helical" evidence="12">
    <location>
        <begin position="324"/>
        <end position="345"/>
    </location>
</feature>
<protein>
    <submittedName>
        <fullName evidence="13">Cytochrome B561</fullName>
    </submittedName>
</protein>
<gene>
    <name evidence="13" type="ORF">GV64_01990</name>
</gene>
<dbReference type="InterPro" id="IPR000318">
    <property type="entry name" value="Nase_comp1_CS"/>
</dbReference>
<feature type="transmembrane region" description="Helical" evidence="12">
    <location>
        <begin position="297"/>
        <end position="318"/>
    </location>
</feature>
<keyword evidence="14" id="KW-1185">Reference proteome</keyword>
<dbReference type="Pfam" id="PF02628">
    <property type="entry name" value="COX15-CtaA"/>
    <property type="match status" value="1"/>
</dbReference>
<keyword evidence="10" id="KW-1015">Disulfide bond</keyword>
<evidence type="ECO:0000256" key="11">
    <source>
        <dbReference type="ARBA" id="ARBA00023444"/>
    </source>
</evidence>
<feature type="transmembrane region" description="Helical" evidence="12">
    <location>
        <begin position="85"/>
        <end position="105"/>
    </location>
</feature>
<keyword evidence="9 12" id="KW-0472">Membrane</keyword>
<dbReference type="eggNOG" id="COG1612">
    <property type="taxonomic scope" value="Bacteria"/>
</dbReference>
<evidence type="ECO:0000256" key="8">
    <source>
        <dbReference type="ARBA" id="ARBA00023133"/>
    </source>
</evidence>
<comment type="subcellular location">
    <subcellularLocation>
        <location evidence="1">Membrane</location>
        <topology evidence="1">Multi-pass membrane protein</topology>
    </subcellularLocation>
</comment>
<proteinExistence type="predicted"/>
<evidence type="ECO:0000256" key="6">
    <source>
        <dbReference type="ARBA" id="ARBA00023002"/>
    </source>
</evidence>
<keyword evidence="8" id="KW-0350">Heme biosynthesis</keyword>
<keyword evidence="3 12" id="KW-0812">Transmembrane</keyword>
<evidence type="ECO:0000256" key="10">
    <source>
        <dbReference type="ARBA" id="ARBA00023157"/>
    </source>
</evidence>
<reference evidence="13 14" key="1">
    <citation type="submission" date="2014-06" db="EMBL/GenBank/DDBJ databases">
        <title>Whole Genome Sequences of Three Symbiotic Endozoicomonas Bacteria.</title>
        <authorList>
            <person name="Neave M.J."/>
            <person name="Apprill A."/>
            <person name="Voolstra C.R."/>
        </authorList>
    </citation>
    <scope>NUCLEOTIDE SEQUENCE [LARGE SCALE GENOMIC DNA]</scope>
    <source>
        <strain evidence="13 14">DSM 22380</strain>
    </source>
</reference>
<dbReference type="GO" id="GO:0046872">
    <property type="term" value="F:metal ion binding"/>
    <property type="evidence" value="ECO:0007669"/>
    <property type="project" value="UniProtKB-KW"/>
</dbReference>
<dbReference type="GO" id="GO:0016020">
    <property type="term" value="C:membrane"/>
    <property type="evidence" value="ECO:0007669"/>
    <property type="project" value="UniProtKB-SubCell"/>
</dbReference>
<dbReference type="PANTHER" id="PTHR35457:SF1">
    <property type="entry name" value="HEME A SYNTHASE"/>
    <property type="match status" value="1"/>
</dbReference>